<dbReference type="Pfam" id="PF07969">
    <property type="entry name" value="Amidohydro_3"/>
    <property type="match status" value="1"/>
</dbReference>
<dbReference type="PANTHER" id="PTHR32027">
    <property type="entry name" value="CYTOSINE DEAMINASE"/>
    <property type="match status" value="1"/>
</dbReference>
<protein>
    <submittedName>
        <fullName evidence="2">Amidohydrolase</fullName>
    </submittedName>
</protein>
<dbReference type="CDD" id="cd01293">
    <property type="entry name" value="Bact_CD"/>
    <property type="match status" value="1"/>
</dbReference>
<dbReference type="InterPro" id="IPR052349">
    <property type="entry name" value="Metallo-hydrolase_Enzymes"/>
</dbReference>
<feature type="domain" description="Amidohydrolase 3" evidence="1">
    <location>
        <begin position="165"/>
        <end position="400"/>
    </location>
</feature>
<dbReference type="InterPro" id="IPR018228">
    <property type="entry name" value="DNase_TatD-rel_CS"/>
</dbReference>
<evidence type="ECO:0000313" key="3">
    <source>
        <dbReference type="Proteomes" id="UP001551695"/>
    </source>
</evidence>
<accession>A0ABV3FT02</accession>
<evidence type="ECO:0000259" key="1">
    <source>
        <dbReference type="Pfam" id="PF07969"/>
    </source>
</evidence>
<comment type="caution">
    <text evidence="2">The sequence shown here is derived from an EMBL/GenBank/DDBJ whole genome shotgun (WGS) entry which is preliminary data.</text>
</comment>
<dbReference type="InterPro" id="IPR011059">
    <property type="entry name" value="Metal-dep_hydrolase_composite"/>
</dbReference>
<dbReference type="InterPro" id="IPR013108">
    <property type="entry name" value="Amidohydro_3"/>
</dbReference>
<dbReference type="SUPFAM" id="SSF51338">
    <property type="entry name" value="Composite domain of metallo-dependent hydrolases"/>
    <property type="match status" value="1"/>
</dbReference>
<dbReference type="PANTHER" id="PTHR32027:SF9">
    <property type="entry name" value="BLL3847 PROTEIN"/>
    <property type="match status" value="1"/>
</dbReference>
<sequence length="401" mass="42242">MDLLLRDARMWGAEQAVDLRVAEGRLVEIVAREPADAAGPDETTSPTEHHRTIDLAGALVLPGLVDAHCHLDKTLWGGPWVPNTAGSALGDKIAYVQRRRAEFGVPDVGRITALLTSMLAAGTTRVRTHTDICPELGLDGFTALAAAVEGLDGRITVQQVAFPQFGMLTNPGTVELMDRALRTGAAQVVGGIDPAGVDRDPVRHLDTVFGLALEHDVPIDVHLHDRGTLGAWQFESIIERTLATGMNGRVTIGHGYALGDVDAARRADLIAGLAEAGISLATCAAHDDPVAPLREMHVAGANLALGNDGIRDLWSPYGDGDMMHRAHRLAERAQCYADEDIELALRAATFGGATALGLTDYGLAPGLRADLVAVEADTAAEAVIARASRTLVLCDGEVVAA</sequence>
<dbReference type="Gene3D" id="3.20.20.140">
    <property type="entry name" value="Metal-dependent hydrolases"/>
    <property type="match status" value="1"/>
</dbReference>
<dbReference type="RefSeq" id="WP_357783387.1">
    <property type="nucleotide sequence ID" value="NZ_JBFAKC010000005.1"/>
</dbReference>
<dbReference type="Gene3D" id="2.30.40.10">
    <property type="entry name" value="Urease, subunit C, domain 1"/>
    <property type="match status" value="1"/>
</dbReference>
<dbReference type="NCBIfam" id="NF004636">
    <property type="entry name" value="PRK05985.1"/>
    <property type="match status" value="1"/>
</dbReference>
<name>A0ABV3FT02_9NOCA</name>
<keyword evidence="3" id="KW-1185">Reference proteome</keyword>
<proteinExistence type="predicted"/>
<evidence type="ECO:0000313" key="2">
    <source>
        <dbReference type="EMBL" id="MEV0708544.1"/>
    </source>
</evidence>
<reference evidence="2 3" key="1">
    <citation type="submission" date="2024-06" db="EMBL/GenBank/DDBJ databases">
        <title>The Natural Products Discovery Center: Release of the First 8490 Sequenced Strains for Exploring Actinobacteria Biosynthetic Diversity.</title>
        <authorList>
            <person name="Kalkreuter E."/>
            <person name="Kautsar S.A."/>
            <person name="Yang D."/>
            <person name="Bader C.D."/>
            <person name="Teijaro C.N."/>
            <person name="Fluegel L."/>
            <person name="Davis C.M."/>
            <person name="Simpson J.R."/>
            <person name="Lauterbach L."/>
            <person name="Steele A.D."/>
            <person name="Gui C."/>
            <person name="Meng S."/>
            <person name="Li G."/>
            <person name="Viehrig K."/>
            <person name="Ye F."/>
            <person name="Su P."/>
            <person name="Kiefer A.F."/>
            <person name="Nichols A."/>
            <person name="Cepeda A.J."/>
            <person name="Yan W."/>
            <person name="Fan B."/>
            <person name="Jiang Y."/>
            <person name="Adhikari A."/>
            <person name="Zheng C.-J."/>
            <person name="Schuster L."/>
            <person name="Cowan T.M."/>
            <person name="Smanski M.J."/>
            <person name="Chevrette M.G."/>
            <person name="De Carvalho L.P.S."/>
            <person name="Shen B."/>
        </authorList>
    </citation>
    <scope>NUCLEOTIDE SEQUENCE [LARGE SCALE GENOMIC DNA]</scope>
    <source>
        <strain evidence="2 3">NPDC050403</strain>
    </source>
</reference>
<dbReference type="PROSITE" id="PS01137">
    <property type="entry name" value="TATD_1"/>
    <property type="match status" value="1"/>
</dbReference>
<gene>
    <name evidence="2" type="ORF">AB0I48_13350</name>
</gene>
<dbReference type="SUPFAM" id="SSF51556">
    <property type="entry name" value="Metallo-dependent hydrolases"/>
    <property type="match status" value="1"/>
</dbReference>
<dbReference type="InterPro" id="IPR032466">
    <property type="entry name" value="Metal_Hydrolase"/>
</dbReference>
<dbReference type="EMBL" id="JBFAKC010000005">
    <property type="protein sequence ID" value="MEV0708544.1"/>
    <property type="molecule type" value="Genomic_DNA"/>
</dbReference>
<dbReference type="Proteomes" id="UP001551695">
    <property type="component" value="Unassembled WGS sequence"/>
</dbReference>
<organism evidence="2 3">
    <name type="scientific">Nocardia aurea</name>
    <dbReference type="NCBI Taxonomy" id="2144174"/>
    <lineage>
        <taxon>Bacteria</taxon>
        <taxon>Bacillati</taxon>
        <taxon>Actinomycetota</taxon>
        <taxon>Actinomycetes</taxon>
        <taxon>Mycobacteriales</taxon>
        <taxon>Nocardiaceae</taxon>
        <taxon>Nocardia</taxon>
    </lineage>
</organism>